<organism evidence="1 2">
    <name type="scientific">candidate division MSBL1 archaeon SCGC-AAA259E19</name>
    <dbReference type="NCBI Taxonomy" id="1698264"/>
    <lineage>
        <taxon>Archaea</taxon>
        <taxon>Methanobacteriati</taxon>
        <taxon>Methanobacteriota</taxon>
        <taxon>candidate division MSBL1</taxon>
    </lineage>
</organism>
<keyword evidence="2" id="KW-1185">Reference proteome</keyword>
<evidence type="ECO:0000313" key="1">
    <source>
        <dbReference type="EMBL" id="KXA94713.1"/>
    </source>
</evidence>
<reference evidence="1 2" key="1">
    <citation type="journal article" date="2016" name="Sci. Rep.">
        <title>Metabolic traits of an uncultured archaeal lineage -MSBL1- from brine pools of the Red Sea.</title>
        <authorList>
            <person name="Mwirichia R."/>
            <person name="Alam I."/>
            <person name="Rashid M."/>
            <person name="Vinu M."/>
            <person name="Ba-Alawi W."/>
            <person name="Anthony Kamau A."/>
            <person name="Kamanda Ngugi D."/>
            <person name="Goker M."/>
            <person name="Klenk H.P."/>
            <person name="Bajic V."/>
            <person name="Stingl U."/>
        </authorList>
    </citation>
    <scope>NUCLEOTIDE SEQUENCE [LARGE SCALE GENOMIC DNA]</scope>
    <source>
        <strain evidence="1">SCGC-AAA259E19</strain>
    </source>
</reference>
<sequence>MSLDENTDKSIEEIKDIIRSRFEVARDVLREDDLDYLELTIFYTDNIEHFMWQFMGTESKYSNVIEDVYRLIDSEIGKMLEILDESTYFFVVSDHGMQELKGWFDLNKWLLDKGYIEINKGNEFSVQSSLLKLLNSVGIDQTKAFQIGKGSLGGMISKIVPFRKIADLYFRLETGEGRESRMNFAENMIDWEKTDAFMLGDGMLVLNEVDEKKRKKLIEDLMEIENPRTGKRLLRDIKNKEELFEGPYLDNLPDIFLIPSPGYFFTSSINLKSQDYWDYEPRNGLSGEHKSEGIMIAHGAEIRQGENIDKMEIYDFVPTLLHIFDRSVPEDLTGEVRKEIFKEGSTLREKGIESRSSEKMRIKEKLRKMKV</sequence>
<evidence type="ECO:0008006" key="3">
    <source>
        <dbReference type="Google" id="ProtNLM"/>
    </source>
</evidence>
<dbReference type="AlphaFoldDB" id="A0A133UKH9"/>
<dbReference type="SUPFAM" id="SSF53649">
    <property type="entry name" value="Alkaline phosphatase-like"/>
    <property type="match status" value="1"/>
</dbReference>
<evidence type="ECO:0000313" key="2">
    <source>
        <dbReference type="Proteomes" id="UP000070284"/>
    </source>
</evidence>
<dbReference type="Pfam" id="PF01663">
    <property type="entry name" value="Phosphodiest"/>
    <property type="match status" value="1"/>
</dbReference>
<dbReference type="Gene3D" id="3.40.720.10">
    <property type="entry name" value="Alkaline Phosphatase, subunit A"/>
    <property type="match status" value="2"/>
</dbReference>
<dbReference type="Proteomes" id="UP000070284">
    <property type="component" value="Unassembled WGS sequence"/>
</dbReference>
<proteinExistence type="predicted"/>
<dbReference type="InterPro" id="IPR002591">
    <property type="entry name" value="Phosphodiest/P_Trfase"/>
</dbReference>
<accession>A0A133UKH9</accession>
<dbReference type="InterPro" id="IPR017850">
    <property type="entry name" value="Alkaline_phosphatase_core_sf"/>
</dbReference>
<dbReference type="EMBL" id="LHXO01000043">
    <property type="protein sequence ID" value="KXA94713.1"/>
    <property type="molecule type" value="Genomic_DNA"/>
</dbReference>
<protein>
    <recommendedName>
        <fullName evidence="3">Phosphodiesterase</fullName>
    </recommendedName>
</protein>
<gene>
    <name evidence="1" type="ORF">AKJ65_03685</name>
</gene>
<comment type="caution">
    <text evidence="1">The sequence shown here is derived from an EMBL/GenBank/DDBJ whole genome shotgun (WGS) entry which is preliminary data.</text>
</comment>
<name>A0A133UKH9_9EURY</name>